<evidence type="ECO:0000256" key="2">
    <source>
        <dbReference type="ARBA" id="ARBA00004477"/>
    </source>
</evidence>
<evidence type="ECO:0000256" key="3">
    <source>
        <dbReference type="ARBA" id="ARBA00006859"/>
    </source>
</evidence>
<dbReference type="AlphaFoldDB" id="E4XVS3"/>
<dbReference type="SMART" id="SM00730">
    <property type="entry name" value="PSN"/>
    <property type="match status" value="1"/>
</dbReference>
<reference evidence="11" key="1">
    <citation type="journal article" date="2010" name="Science">
        <title>Plasticity of animal genome architecture unmasked by rapid evolution of a pelagic tunicate.</title>
        <authorList>
            <person name="Denoeud F."/>
            <person name="Henriet S."/>
            <person name="Mungpakdee S."/>
            <person name="Aury J.M."/>
            <person name="Da Silva C."/>
            <person name="Brinkmann H."/>
            <person name="Mikhaleva J."/>
            <person name="Olsen L.C."/>
            <person name="Jubin C."/>
            <person name="Canestro C."/>
            <person name="Bouquet J.M."/>
            <person name="Danks G."/>
            <person name="Poulain J."/>
            <person name="Campsteijn C."/>
            <person name="Adamski M."/>
            <person name="Cross I."/>
            <person name="Yadetie F."/>
            <person name="Muffato M."/>
            <person name="Louis A."/>
            <person name="Butcher S."/>
            <person name="Tsagkogeorga G."/>
            <person name="Konrad A."/>
            <person name="Singh S."/>
            <person name="Jensen M.F."/>
            <person name="Cong E.H."/>
            <person name="Eikeseth-Otteraa H."/>
            <person name="Noel B."/>
            <person name="Anthouard V."/>
            <person name="Porcel B.M."/>
            <person name="Kachouri-Lafond R."/>
            <person name="Nishino A."/>
            <person name="Ugolini M."/>
            <person name="Chourrout P."/>
            <person name="Nishida H."/>
            <person name="Aasland R."/>
            <person name="Huzurbazar S."/>
            <person name="Westhof E."/>
            <person name="Delsuc F."/>
            <person name="Lehrach H."/>
            <person name="Reinhardt R."/>
            <person name="Weissenbach J."/>
            <person name="Roy S.W."/>
            <person name="Artiguenave F."/>
            <person name="Postlethwait J.H."/>
            <person name="Manak J.R."/>
            <person name="Thompson E.M."/>
            <person name="Jaillon O."/>
            <person name="Du Pasquier L."/>
            <person name="Boudinot P."/>
            <person name="Liberles D.A."/>
            <person name="Volff J.N."/>
            <person name="Philippe H."/>
            <person name="Lenhard B."/>
            <person name="Roest Crollius H."/>
            <person name="Wincker P."/>
            <person name="Chourrout D."/>
        </authorList>
    </citation>
    <scope>NUCLEOTIDE SEQUENCE [LARGE SCALE GENOMIC DNA]</scope>
</reference>
<keyword evidence="6" id="KW-0256">Endoplasmic reticulum</keyword>
<dbReference type="InterPro" id="IPR007369">
    <property type="entry name" value="Peptidase_A22B_SPP"/>
</dbReference>
<keyword evidence="12" id="KW-1185">Reference proteome</keyword>
<keyword evidence="8 10" id="KW-0472">Membrane</keyword>
<keyword evidence="5" id="KW-0378">Hydrolase</keyword>
<feature type="transmembrane region" description="Helical" evidence="10">
    <location>
        <begin position="106"/>
        <end position="124"/>
    </location>
</feature>
<dbReference type="GO" id="GO:0098554">
    <property type="term" value="C:cytoplasmic side of endoplasmic reticulum membrane"/>
    <property type="evidence" value="ECO:0007669"/>
    <property type="project" value="TreeGrafter"/>
</dbReference>
<dbReference type="MEROPS" id="A22.003"/>
<dbReference type="EMBL" id="FN653219">
    <property type="protein sequence ID" value="CBY13791.1"/>
    <property type="molecule type" value="Genomic_DNA"/>
</dbReference>
<protein>
    <recommendedName>
        <fullName evidence="13">Minor histocompatibility antigen H13</fullName>
    </recommendedName>
</protein>
<evidence type="ECO:0000256" key="5">
    <source>
        <dbReference type="ARBA" id="ARBA00022801"/>
    </source>
</evidence>
<dbReference type="GO" id="GO:0033619">
    <property type="term" value="P:membrane protein proteolysis"/>
    <property type="evidence" value="ECO:0007669"/>
    <property type="project" value="TreeGrafter"/>
</dbReference>
<keyword evidence="7 10" id="KW-1133">Transmembrane helix</keyword>
<sequence>MADVEEAPIIEETLEDEVPEPIPVPFHSLLIAYAALSVMALIPIWFGSIRALEARKKRIKDKAEGKDLDEIEVISSKDAAKFPIMASITLFSIYICYKYFADKMYYVVTGYFFLLGIAAVTTILEPMIAPKLKFIFPGLCEDAEYKIVFTENKKSQLDLDFNRRSLIVLAFAGIVASFYLYNKHWLANNIIGLCFAIQGVQLLSLPNYKTGCMLLGGLFFYDVFWVFGTDVMVTVAKKFDAPIKLVFPQDIFDLSSRSSMLGLGDIVIPGILIALMLRLDDNLKLGSRKYFLTTFFAYIAGLVATIYVMHVWKHAQPALLYLVPACLGAPFVVALVSGEVSALLAYDEEEEEEEDDDEDEDGDKKKDE</sequence>
<dbReference type="OrthoDB" id="29661at2759"/>
<evidence type="ECO:0008006" key="13">
    <source>
        <dbReference type="Google" id="ProtNLM"/>
    </source>
</evidence>
<dbReference type="GO" id="GO:0006465">
    <property type="term" value="P:signal peptide processing"/>
    <property type="evidence" value="ECO:0007669"/>
    <property type="project" value="TreeGrafter"/>
</dbReference>
<gene>
    <name evidence="11" type="ORF">GSOID_T00006719001</name>
</gene>
<feature type="transmembrane region" description="Helical" evidence="10">
    <location>
        <begin position="318"/>
        <end position="336"/>
    </location>
</feature>
<dbReference type="Gene3D" id="1.10.472.100">
    <property type="entry name" value="Presenilin"/>
    <property type="match status" value="1"/>
</dbReference>
<feature type="region of interest" description="Disordered" evidence="9">
    <location>
        <begin position="347"/>
        <end position="368"/>
    </location>
</feature>
<feature type="transmembrane region" description="Helical" evidence="10">
    <location>
        <begin position="30"/>
        <end position="52"/>
    </location>
</feature>
<evidence type="ECO:0000256" key="8">
    <source>
        <dbReference type="ARBA" id="ARBA00023136"/>
    </source>
</evidence>
<accession>E4XVS3</accession>
<dbReference type="InterPro" id="IPR042524">
    <property type="entry name" value="Presenilin_C"/>
</dbReference>
<keyword evidence="4 10" id="KW-0812">Transmembrane</keyword>
<evidence type="ECO:0000256" key="4">
    <source>
        <dbReference type="ARBA" id="ARBA00022692"/>
    </source>
</evidence>
<dbReference type="FunCoup" id="E4XVS3">
    <property type="interactions" value="825"/>
</dbReference>
<evidence type="ECO:0000313" key="11">
    <source>
        <dbReference type="EMBL" id="CBY13791.1"/>
    </source>
</evidence>
<feature type="transmembrane region" description="Helical" evidence="10">
    <location>
        <begin position="161"/>
        <end position="180"/>
    </location>
</feature>
<dbReference type="Pfam" id="PF04258">
    <property type="entry name" value="Peptidase_A22B"/>
    <property type="match status" value="1"/>
</dbReference>
<feature type="transmembrane region" description="Helical" evidence="10">
    <location>
        <begin position="212"/>
        <end position="236"/>
    </location>
</feature>
<evidence type="ECO:0000256" key="1">
    <source>
        <dbReference type="ARBA" id="ARBA00004366"/>
    </source>
</evidence>
<comment type="similarity">
    <text evidence="3">Belongs to the peptidase A22B family.</text>
</comment>
<feature type="transmembrane region" description="Helical" evidence="10">
    <location>
        <begin position="256"/>
        <end position="278"/>
    </location>
</feature>
<name>E4XVS3_OIKDI</name>
<dbReference type="Proteomes" id="UP000001307">
    <property type="component" value="Unassembled WGS sequence"/>
</dbReference>
<dbReference type="PANTHER" id="PTHR12174:SF23">
    <property type="entry name" value="MINOR HISTOCOMPATIBILITY ANTIGEN H13"/>
    <property type="match status" value="1"/>
</dbReference>
<dbReference type="InterPro" id="IPR006639">
    <property type="entry name" value="Preselin/SPP"/>
</dbReference>
<dbReference type="PANTHER" id="PTHR12174">
    <property type="entry name" value="SIGNAL PEPTIDE PEPTIDASE"/>
    <property type="match status" value="1"/>
</dbReference>
<organism evidence="11">
    <name type="scientific">Oikopleura dioica</name>
    <name type="common">Tunicate</name>
    <dbReference type="NCBI Taxonomy" id="34765"/>
    <lineage>
        <taxon>Eukaryota</taxon>
        <taxon>Metazoa</taxon>
        <taxon>Chordata</taxon>
        <taxon>Tunicata</taxon>
        <taxon>Appendicularia</taxon>
        <taxon>Copelata</taxon>
        <taxon>Oikopleuridae</taxon>
        <taxon>Oikopleura</taxon>
    </lineage>
</organism>
<feature type="compositionally biased region" description="Acidic residues" evidence="9">
    <location>
        <begin position="347"/>
        <end position="361"/>
    </location>
</feature>
<dbReference type="GO" id="GO:0042500">
    <property type="term" value="F:aspartic endopeptidase activity, intramembrane cleaving"/>
    <property type="evidence" value="ECO:0007669"/>
    <property type="project" value="InterPro"/>
</dbReference>
<evidence type="ECO:0000256" key="10">
    <source>
        <dbReference type="SAM" id="Phobius"/>
    </source>
</evidence>
<evidence type="ECO:0000313" key="12">
    <source>
        <dbReference type="Proteomes" id="UP000001307"/>
    </source>
</evidence>
<evidence type="ECO:0000256" key="9">
    <source>
        <dbReference type="SAM" id="MobiDB-lite"/>
    </source>
</evidence>
<proteinExistence type="inferred from homology"/>
<evidence type="ECO:0000256" key="7">
    <source>
        <dbReference type="ARBA" id="ARBA00022989"/>
    </source>
</evidence>
<dbReference type="InParanoid" id="E4XVS3"/>
<feature type="transmembrane region" description="Helical" evidence="10">
    <location>
        <begin position="290"/>
        <end position="312"/>
    </location>
</feature>
<comment type="subcellular location">
    <subcellularLocation>
        <location evidence="2">Endoplasmic reticulum membrane</location>
        <topology evidence="2">Multi-pass membrane protein</topology>
    </subcellularLocation>
    <subcellularLocation>
        <location evidence="1">Membrane</location>
        <topology evidence="1">Multi-pass membrane protein</topology>
        <orientation evidence="1">Lumenal side</orientation>
    </subcellularLocation>
</comment>
<evidence type="ECO:0000256" key="6">
    <source>
        <dbReference type="ARBA" id="ARBA00022824"/>
    </source>
</evidence>
<dbReference type="GO" id="GO:0098553">
    <property type="term" value="C:lumenal side of endoplasmic reticulum membrane"/>
    <property type="evidence" value="ECO:0007669"/>
    <property type="project" value="TreeGrafter"/>
</dbReference>